<evidence type="ECO:0000313" key="15">
    <source>
        <dbReference type="EnsemblMetazoa" id="BGLB011836-PB"/>
    </source>
</evidence>
<dbReference type="PANTHER" id="PTHR48438">
    <property type="entry name" value="ALPHA-(1,3)-FUCOSYLTRANSFERASE C-RELATED"/>
    <property type="match status" value="1"/>
</dbReference>
<evidence type="ECO:0000256" key="1">
    <source>
        <dbReference type="ARBA" id="ARBA00004323"/>
    </source>
</evidence>
<dbReference type="OrthoDB" id="6085082at2759"/>
<dbReference type="SUPFAM" id="SSF53756">
    <property type="entry name" value="UDP-Glycosyltransferase/glycogen phosphorylase"/>
    <property type="match status" value="1"/>
</dbReference>
<keyword evidence="4 12" id="KW-0328">Glycosyltransferase</keyword>
<evidence type="ECO:0000256" key="8">
    <source>
        <dbReference type="ARBA" id="ARBA00022989"/>
    </source>
</evidence>
<comment type="pathway">
    <text evidence="2">Protein modification; protein glycosylation.</text>
</comment>
<evidence type="ECO:0000256" key="6">
    <source>
        <dbReference type="ARBA" id="ARBA00022692"/>
    </source>
</evidence>
<reference evidence="15" key="1">
    <citation type="submission" date="2020-05" db="UniProtKB">
        <authorList>
            <consortium name="EnsemblMetazoa"/>
        </authorList>
    </citation>
    <scope>IDENTIFICATION</scope>
    <source>
        <strain evidence="15">BB02</strain>
    </source>
</reference>
<dbReference type="GO" id="GO:0008417">
    <property type="term" value="F:fucosyltransferase activity"/>
    <property type="evidence" value="ECO:0007669"/>
    <property type="project" value="InterPro"/>
</dbReference>
<evidence type="ECO:0000256" key="12">
    <source>
        <dbReference type="RuleBase" id="RU003832"/>
    </source>
</evidence>
<comment type="similarity">
    <text evidence="3 12">Belongs to the glycosyltransferase 10 family.</text>
</comment>
<dbReference type="EC" id="2.4.1.-" evidence="12"/>
<evidence type="ECO:0000313" key="16">
    <source>
        <dbReference type="Proteomes" id="UP000076420"/>
    </source>
</evidence>
<evidence type="ECO:0000256" key="10">
    <source>
        <dbReference type="ARBA" id="ARBA00023136"/>
    </source>
</evidence>
<dbReference type="GO" id="GO:0000139">
    <property type="term" value="C:Golgi membrane"/>
    <property type="evidence" value="ECO:0007669"/>
    <property type="project" value="UniProtKB-SubCell"/>
</dbReference>
<evidence type="ECO:0000256" key="5">
    <source>
        <dbReference type="ARBA" id="ARBA00022679"/>
    </source>
</evidence>
<accession>A0A2C9K1Y1</accession>
<comment type="subcellular location">
    <subcellularLocation>
        <location evidence="1">Golgi apparatus membrane</location>
        <topology evidence="1">Single-pass type II membrane protein</topology>
    </subcellularLocation>
    <subcellularLocation>
        <location evidence="12">Golgi apparatus</location>
        <location evidence="12">Golgi stack membrane</location>
        <topology evidence="12">Single-pass type II membrane protein</topology>
    </subcellularLocation>
</comment>
<evidence type="ECO:0000256" key="3">
    <source>
        <dbReference type="ARBA" id="ARBA00008919"/>
    </source>
</evidence>
<dbReference type="InterPro" id="IPR001503">
    <property type="entry name" value="Glyco_trans_10"/>
</dbReference>
<gene>
    <name evidence="15" type="primary">106078298</name>
</gene>
<dbReference type="FunFam" id="3.40.50.11660:FF:000004">
    <property type="entry name" value="Glycoprotein 3-alpha-L-fucosyltransferase A"/>
    <property type="match status" value="1"/>
</dbReference>
<keyword evidence="9 12" id="KW-0333">Golgi apparatus</keyword>
<dbReference type="VEuPathDB" id="VectorBase:BGLB011836"/>
<protein>
    <recommendedName>
        <fullName evidence="12">Fucosyltransferase</fullName>
        <ecNumber evidence="12">2.4.1.-</ecNumber>
    </recommendedName>
</protein>
<dbReference type="Gene3D" id="3.40.50.11660">
    <property type="entry name" value="Glycosyl transferase family 10, C-terminal domain"/>
    <property type="match status" value="1"/>
</dbReference>
<dbReference type="GO" id="GO:0032580">
    <property type="term" value="C:Golgi cisterna membrane"/>
    <property type="evidence" value="ECO:0007669"/>
    <property type="project" value="UniProtKB-SubCell"/>
</dbReference>
<keyword evidence="11" id="KW-0325">Glycoprotein</keyword>
<evidence type="ECO:0000256" key="9">
    <source>
        <dbReference type="ARBA" id="ARBA00023034"/>
    </source>
</evidence>
<evidence type="ECO:0000256" key="4">
    <source>
        <dbReference type="ARBA" id="ARBA00022676"/>
    </source>
</evidence>
<organism evidence="15 16">
    <name type="scientific">Biomphalaria glabrata</name>
    <name type="common">Bloodfluke planorb</name>
    <name type="synonym">Freshwater snail</name>
    <dbReference type="NCBI Taxonomy" id="6526"/>
    <lineage>
        <taxon>Eukaryota</taxon>
        <taxon>Metazoa</taxon>
        <taxon>Spiralia</taxon>
        <taxon>Lophotrochozoa</taxon>
        <taxon>Mollusca</taxon>
        <taxon>Gastropoda</taxon>
        <taxon>Heterobranchia</taxon>
        <taxon>Euthyneura</taxon>
        <taxon>Panpulmonata</taxon>
        <taxon>Hygrophila</taxon>
        <taxon>Lymnaeoidea</taxon>
        <taxon>Planorbidae</taxon>
        <taxon>Biomphalaria</taxon>
    </lineage>
</organism>
<feature type="domain" description="Fucosyltransferase N-terminal" evidence="14">
    <location>
        <begin position="177"/>
        <end position="289"/>
    </location>
</feature>
<evidence type="ECO:0000256" key="2">
    <source>
        <dbReference type="ARBA" id="ARBA00004922"/>
    </source>
</evidence>
<keyword evidence="8" id="KW-1133">Transmembrane helix</keyword>
<dbReference type="EnsemblMetazoa" id="BGLB011836-RB">
    <property type="protein sequence ID" value="BGLB011836-PB"/>
    <property type="gene ID" value="BGLB011836"/>
</dbReference>
<dbReference type="AlphaFoldDB" id="A0A2C9K1Y1"/>
<keyword evidence="10" id="KW-0472">Membrane</keyword>
<dbReference type="Proteomes" id="UP000076420">
    <property type="component" value="Unassembled WGS sequence"/>
</dbReference>
<sequence>MYFFITCEPLDNTIMKPIHKVLLLFGFAVGLSTYWRKDLVDLSWNSPKIAPNVKQINQHLRIANVFGNESLANEIQISRSISQLLKTTYLNSFTQVLHEERFINKTLSEYVLRSSLGLQPYTSENHEDIWIENGVQYRPYPLENRTDNPFSTSEFQAYVPFNKSAFFEADKTLDVTEKKIILWWQDNTFHTPTEGLLPLRACPEFPCVITSNRTYTENSSALIFNGQYVEDKQPPNRAKDQIWIFYQIEAPYNYFRLHFNILDRQYSWNAAFNWTMSYRMDSDIVTYYGIVRKRREEKDKNYKEILGQKKGLIAWVVSHCHVGSKRDEYVQELKKYVPVDIYGGCGTFKCSVRNDKDCIQEINAKYKFYLAFENNFCKDYITEKLYKYLDGDMIIIARGYNSYSKVLPSETFINTANYKSPKELAERILYLDTHDEDYMRMLKEKDKYFAVYEEYPLTYRSMYLEHRYEAVPMCQVCQRLWNLEKYSKSIKEMDKWFWKKEYQCQVPTDI</sequence>
<dbReference type="VEuPathDB" id="VectorBase:BGLAX_049042"/>
<dbReference type="Pfam" id="PF17039">
    <property type="entry name" value="Glyco_tran_10_N"/>
    <property type="match status" value="1"/>
</dbReference>
<dbReference type="InterPro" id="IPR038577">
    <property type="entry name" value="GT10-like_C_sf"/>
</dbReference>
<proteinExistence type="inferred from homology"/>
<dbReference type="UniPathway" id="UPA00378"/>
<evidence type="ECO:0000259" key="13">
    <source>
        <dbReference type="Pfam" id="PF00852"/>
    </source>
</evidence>
<dbReference type="Pfam" id="PF00852">
    <property type="entry name" value="Glyco_transf_10"/>
    <property type="match status" value="1"/>
</dbReference>
<dbReference type="InterPro" id="IPR055270">
    <property type="entry name" value="Glyco_tran_10_C"/>
</dbReference>
<dbReference type="PANTHER" id="PTHR48438:SF1">
    <property type="entry name" value="ALPHA-(1,3)-FUCOSYLTRANSFERASE C-RELATED"/>
    <property type="match status" value="1"/>
</dbReference>
<name>A0A2C9K1Y1_BIOGL</name>
<keyword evidence="6 12" id="KW-0812">Transmembrane</keyword>
<evidence type="ECO:0000256" key="7">
    <source>
        <dbReference type="ARBA" id="ARBA00022968"/>
    </source>
</evidence>
<evidence type="ECO:0000259" key="14">
    <source>
        <dbReference type="Pfam" id="PF17039"/>
    </source>
</evidence>
<dbReference type="STRING" id="6526.A0A2C9K1Y1"/>
<dbReference type="KEGG" id="bgt:106078298"/>
<keyword evidence="7" id="KW-0735">Signal-anchor</keyword>
<dbReference type="InterPro" id="IPR031481">
    <property type="entry name" value="Glyco_tran_10_N"/>
</dbReference>
<dbReference type="RefSeq" id="XP_013094601.2">
    <property type="nucleotide sequence ID" value="XM_013239147.2"/>
</dbReference>
<evidence type="ECO:0000256" key="11">
    <source>
        <dbReference type="ARBA" id="ARBA00023180"/>
    </source>
</evidence>
<feature type="domain" description="Fucosyltransferase C-terminal" evidence="13">
    <location>
        <begin position="308"/>
        <end position="496"/>
    </location>
</feature>
<keyword evidence="5 12" id="KW-0808">Transferase</keyword>